<feature type="region of interest" description="Disordered" evidence="1">
    <location>
        <begin position="113"/>
        <end position="157"/>
    </location>
</feature>
<dbReference type="PANTHER" id="PTHR31973">
    <property type="entry name" value="POLYPROTEIN, PUTATIVE-RELATED"/>
    <property type="match status" value="1"/>
</dbReference>
<feature type="domain" description="Protein DA1-like" evidence="2">
    <location>
        <begin position="592"/>
        <end position="706"/>
    </location>
</feature>
<organism evidence="3">
    <name type="scientific">Tanacetum cinerariifolium</name>
    <name type="common">Dalmatian daisy</name>
    <name type="synonym">Chrysanthemum cinerariifolium</name>
    <dbReference type="NCBI Taxonomy" id="118510"/>
    <lineage>
        <taxon>Eukaryota</taxon>
        <taxon>Viridiplantae</taxon>
        <taxon>Streptophyta</taxon>
        <taxon>Embryophyta</taxon>
        <taxon>Tracheophyta</taxon>
        <taxon>Spermatophyta</taxon>
        <taxon>Magnoliopsida</taxon>
        <taxon>eudicotyledons</taxon>
        <taxon>Gunneridae</taxon>
        <taxon>Pentapetalae</taxon>
        <taxon>asterids</taxon>
        <taxon>campanulids</taxon>
        <taxon>Asterales</taxon>
        <taxon>Asteraceae</taxon>
        <taxon>Asteroideae</taxon>
        <taxon>Anthemideae</taxon>
        <taxon>Anthemidinae</taxon>
        <taxon>Tanacetum</taxon>
    </lineage>
</organism>
<dbReference type="EMBL" id="BKCJ010008825">
    <property type="protein sequence ID" value="GEU84127.1"/>
    <property type="molecule type" value="Genomic_DNA"/>
</dbReference>
<name>A0A6L2NF70_TANCI</name>
<evidence type="ECO:0000313" key="3">
    <source>
        <dbReference type="EMBL" id="GEU84127.1"/>
    </source>
</evidence>
<evidence type="ECO:0000256" key="1">
    <source>
        <dbReference type="SAM" id="MobiDB-lite"/>
    </source>
</evidence>
<dbReference type="PANTHER" id="PTHR31973:SF189">
    <property type="entry name" value="TRANSPOSASE, MUDR, PLANT, MULE TRANSPOSASE DOMAIN PROTEIN-RELATED"/>
    <property type="match status" value="1"/>
</dbReference>
<dbReference type="AlphaFoldDB" id="A0A6L2NF70"/>
<dbReference type="Pfam" id="PF12315">
    <property type="entry name" value="DA1-like"/>
    <property type="match status" value="1"/>
</dbReference>
<proteinExistence type="predicted"/>
<reference evidence="3" key="1">
    <citation type="journal article" date="2019" name="Sci. Rep.">
        <title>Draft genome of Tanacetum cinerariifolium, the natural source of mosquito coil.</title>
        <authorList>
            <person name="Yamashiro T."/>
            <person name="Shiraishi A."/>
            <person name="Satake H."/>
            <person name="Nakayama K."/>
        </authorList>
    </citation>
    <scope>NUCLEOTIDE SEQUENCE</scope>
</reference>
<evidence type="ECO:0000259" key="2">
    <source>
        <dbReference type="Pfam" id="PF12315"/>
    </source>
</evidence>
<accession>A0A6L2NF70</accession>
<sequence>MIPGTDLHQFDVYNDGYFAHLPLTYVDGVILEIAVPRMPFEQLVEFLEEKCNCYFQDMNLSKYLSQAITYDMDDLVSKKIGPPKKRYCIDFSFDEMVYWAEMEVETKGVKARTGTTEGVEANSSTTEGVEAKTSTTKGVEARNSNREGVEARTSTLEGVEARNRTKDKGKEKVSVSDVVKTRRCTVEVDTETEYQSDNDSEYQSDKSVDYLSLGEYELIKLKNRMKANRKAKAKAKDKPYSQINEPNEENSMLADNVRGEAFEEHDIYMNELLKSLKTADKDGITEDPFISIEKHVGEKYTSVAQFKECLTYYALANGFSLWHEKSREEKVVATCGKRPPRVSAPVKGKQRKQTKYPCASCDALPKCPWRCYARWMTDEKTFQCISLVDEHTYVRNFNFGALVNYKWIAKIFGDKIRANPNIKLCDIADLVIKKYKCKVSLNQCVNVKKYALTEYEKSIGEHYAMLRSYEKANLDFNPGSTVKLGVTVNLDGKTYFDRFYVCFAGLADGWKAGCKKIIALDGCFLKSPNQGEILTTIGRDGNNHIYPMASAVVNVENKDNWTWFLELLKEDLGCSRGNGLALMSDQHKGLIEVVKDIMRRPRVGAGRIFDMFTDPYRLVRRCEVTAILTLYSLPRGSILAHEMMHAWLQLKGFFNFPSGVEEGICQLLARMWLDFEIMAGSSSTTVATSSSSAPIPAPAPASSKKSKTGGGELALQLPRSMRLDVPNFLGNDPDSWIFSITEYFSLLATLADQRLRIVGFNLEGDARNGSDG</sequence>
<protein>
    <submittedName>
        <fullName evidence="3">Multidrug resistance-associated protein 5</fullName>
    </submittedName>
</protein>
<feature type="compositionally biased region" description="Polar residues" evidence="1">
    <location>
        <begin position="113"/>
        <end position="137"/>
    </location>
</feature>
<comment type="caution">
    <text evidence="3">The sequence shown here is derived from an EMBL/GenBank/DDBJ whole genome shotgun (WGS) entry which is preliminary data.</text>
</comment>
<dbReference type="InterPro" id="IPR022087">
    <property type="entry name" value="DA1-like_dom"/>
</dbReference>
<gene>
    <name evidence="3" type="ORF">Tci_056105</name>
</gene>
<feature type="compositionally biased region" description="Basic and acidic residues" evidence="1">
    <location>
        <begin position="139"/>
        <end position="150"/>
    </location>
</feature>
<feature type="region of interest" description="Disordered" evidence="1">
    <location>
        <begin position="685"/>
        <end position="711"/>
    </location>
</feature>
<feature type="compositionally biased region" description="Low complexity" evidence="1">
    <location>
        <begin position="685"/>
        <end position="694"/>
    </location>
</feature>